<keyword evidence="3" id="KW-0732">Signal</keyword>
<protein>
    <submittedName>
        <fullName evidence="9">TM2 domain-containing protein</fullName>
    </submittedName>
</protein>
<feature type="transmembrane region" description="Helical" evidence="7">
    <location>
        <begin position="50"/>
        <end position="72"/>
    </location>
</feature>
<dbReference type="RefSeq" id="WP_346059458.1">
    <property type="nucleotide sequence ID" value="NZ_BAAAVQ010000046.1"/>
</dbReference>
<dbReference type="Pfam" id="PF05154">
    <property type="entry name" value="TM2"/>
    <property type="match status" value="1"/>
</dbReference>
<comment type="caution">
    <text evidence="9">The sequence shown here is derived from an EMBL/GenBank/DDBJ whole genome shotgun (WGS) entry which is preliminary data.</text>
</comment>
<keyword evidence="6" id="KW-0325">Glycoprotein</keyword>
<sequence>MSYTNAAPAQPQHYPAPAHPQKSFVTTWLLSLFLGALGVDRFYLGKVGTGLLKLFTFGGLGVWALIDLIIILCGGMTDKRRQPLAGYSKHKMLAWIVSIVIVVIGAIGGANSANSSTPSTAPIVPVVEQPVTQPIAPEAEPQEAVAEEETVAEEKPAEAEATWQEVVSLKGKSDKSSAVFELTGGEVRMRYSFKGGETMALGSIYVLTEGTDLMKDGGIPELIVDAPGSDETALHKSAGKYFLDVNAANFNGWTVTIEELR</sequence>
<comment type="subcellular location">
    <subcellularLocation>
        <location evidence="1">Membrane</location>
        <topology evidence="1">Multi-pass membrane protein</topology>
    </subcellularLocation>
</comment>
<accession>A0ABV9MGH7</accession>
<feature type="transmembrane region" description="Helical" evidence="7">
    <location>
        <begin position="24"/>
        <end position="44"/>
    </location>
</feature>
<dbReference type="InterPro" id="IPR050932">
    <property type="entry name" value="TM2D1-3-like"/>
</dbReference>
<keyword evidence="4 7" id="KW-1133">Transmembrane helix</keyword>
<keyword evidence="5 7" id="KW-0472">Membrane</keyword>
<evidence type="ECO:0000256" key="3">
    <source>
        <dbReference type="ARBA" id="ARBA00022729"/>
    </source>
</evidence>
<evidence type="ECO:0000259" key="8">
    <source>
        <dbReference type="Pfam" id="PF05154"/>
    </source>
</evidence>
<organism evidence="9 10">
    <name type="scientific">Glutamicibacter bergerei</name>
    <dbReference type="NCBI Taxonomy" id="256702"/>
    <lineage>
        <taxon>Bacteria</taxon>
        <taxon>Bacillati</taxon>
        <taxon>Actinomycetota</taxon>
        <taxon>Actinomycetes</taxon>
        <taxon>Micrococcales</taxon>
        <taxon>Micrococcaceae</taxon>
        <taxon>Glutamicibacter</taxon>
    </lineage>
</organism>
<name>A0ABV9MGH7_9MICC</name>
<keyword evidence="2 7" id="KW-0812">Transmembrane</keyword>
<evidence type="ECO:0000256" key="6">
    <source>
        <dbReference type="ARBA" id="ARBA00023180"/>
    </source>
</evidence>
<evidence type="ECO:0000256" key="5">
    <source>
        <dbReference type="ARBA" id="ARBA00023136"/>
    </source>
</evidence>
<gene>
    <name evidence="9" type="ORF">ACFO7V_02330</name>
</gene>
<evidence type="ECO:0000313" key="9">
    <source>
        <dbReference type="EMBL" id="MFC4714981.1"/>
    </source>
</evidence>
<keyword evidence="10" id="KW-1185">Reference proteome</keyword>
<dbReference type="PANTHER" id="PTHR21016">
    <property type="entry name" value="BETA-AMYLOID BINDING PROTEIN-RELATED"/>
    <property type="match status" value="1"/>
</dbReference>
<reference evidence="10" key="1">
    <citation type="journal article" date="2019" name="Int. J. Syst. Evol. Microbiol.">
        <title>The Global Catalogue of Microorganisms (GCM) 10K type strain sequencing project: providing services to taxonomists for standard genome sequencing and annotation.</title>
        <authorList>
            <consortium name="The Broad Institute Genomics Platform"/>
            <consortium name="The Broad Institute Genome Sequencing Center for Infectious Disease"/>
            <person name="Wu L."/>
            <person name="Ma J."/>
        </authorList>
    </citation>
    <scope>NUCLEOTIDE SEQUENCE [LARGE SCALE GENOMIC DNA]</scope>
    <source>
        <strain evidence="10">CGMCC 1.12849</strain>
    </source>
</reference>
<dbReference type="Proteomes" id="UP001595884">
    <property type="component" value="Unassembled WGS sequence"/>
</dbReference>
<proteinExistence type="predicted"/>
<dbReference type="InterPro" id="IPR007829">
    <property type="entry name" value="TM2"/>
</dbReference>
<dbReference type="EMBL" id="JBHSHE010000011">
    <property type="protein sequence ID" value="MFC4714981.1"/>
    <property type="molecule type" value="Genomic_DNA"/>
</dbReference>
<evidence type="ECO:0000256" key="1">
    <source>
        <dbReference type="ARBA" id="ARBA00004141"/>
    </source>
</evidence>
<evidence type="ECO:0000256" key="7">
    <source>
        <dbReference type="SAM" id="Phobius"/>
    </source>
</evidence>
<feature type="transmembrane region" description="Helical" evidence="7">
    <location>
        <begin position="92"/>
        <end position="110"/>
    </location>
</feature>
<evidence type="ECO:0000256" key="4">
    <source>
        <dbReference type="ARBA" id="ARBA00022989"/>
    </source>
</evidence>
<evidence type="ECO:0000313" key="10">
    <source>
        <dbReference type="Proteomes" id="UP001595884"/>
    </source>
</evidence>
<evidence type="ECO:0000256" key="2">
    <source>
        <dbReference type="ARBA" id="ARBA00022692"/>
    </source>
</evidence>
<feature type="domain" description="TM2" evidence="8">
    <location>
        <begin position="21"/>
        <end position="69"/>
    </location>
</feature>
<dbReference type="PANTHER" id="PTHR21016:SF7">
    <property type="entry name" value="TM2 DOMAIN-CONTAINING PROTEIN 3"/>
    <property type="match status" value="1"/>
</dbReference>